<dbReference type="AlphaFoldDB" id="A0A804KG68"/>
<dbReference type="InParanoid" id="A0A804KG68"/>
<dbReference type="Gramene" id="Ma09_t05170.1">
    <property type="protein sequence ID" value="Ma09_p05170.1"/>
    <property type="gene ID" value="Ma09_g05170"/>
</dbReference>
<reference evidence="1" key="1">
    <citation type="submission" date="2021-03" db="EMBL/GenBank/DDBJ databases">
        <authorList>
            <consortium name="Genoscope - CEA"/>
            <person name="William W."/>
        </authorList>
    </citation>
    <scope>NUCLEOTIDE SEQUENCE</scope>
    <source>
        <strain evidence="1">Doubled-haploid Pahang</strain>
    </source>
</reference>
<name>A0A804KG68_MUSAM</name>
<evidence type="ECO:0000313" key="3">
    <source>
        <dbReference type="Proteomes" id="UP000012960"/>
    </source>
</evidence>
<reference evidence="2" key="2">
    <citation type="submission" date="2021-05" db="UniProtKB">
        <authorList>
            <consortium name="EnsemblPlants"/>
        </authorList>
    </citation>
    <scope>IDENTIFICATION</scope>
    <source>
        <strain evidence="2">subsp. malaccensis</strain>
    </source>
</reference>
<keyword evidence="3" id="KW-1185">Reference proteome</keyword>
<gene>
    <name evidence="1" type="ORF">GSMUA_223560.1</name>
</gene>
<accession>A0A804KG68</accession>
<dbReference type="Proteomes" id="UP000012960">
    <property type="component" value="Unplaced"/>
</dbReference>
<proteinExistence type="predicted"/>
<evidence type="ECO:0000313" key="2">
    <source>
        <dbReference type="EnsemblPlants" id="Ma09_p05170.1"/>
    </source>
</evidence>
<dbReference type="EnsemblPlants" id="Ma09_t05170.1">
    <property type="protein sequence ID" value="Ma09_p05170.1"/>
    <property type="gene ID" value="Ma09_g05170"/>
</dbReference>
<organism evidence="2 3">
    <name type="scientific">Musa acuminata subsp. malaccensis</name>
    <name type="common">Wild banana</name>
    <name type="synonym">Musa malaccensis</name>
    <dbReference type="NCBI Taxonomy" id="214687"/>
    <lineage>
        <taxon>Eukaryota</taxon>
        <taxon>Viridiplantae</taxon>
        <taxon>Streptophyta</taxon>
        <taxon>Embryophyta</taxon>
        <taxon>Tracheophyta</taxon>
        <taxon>Spermatophyta</taxon>
        <taxon>Magnoliopsida</taxon>
        <taxon>Liliopsida</taxon>
        <taxon>Zingiberales</taxon>
        <taxon>Musaceae</taxon>
        <taxon>Musa</taxon>
    </lineage>
</organism>
<evidence type="ECO:0000313" key="1">
    <source>
        <dbReference type="EMBL" id="CAG1834251.1"/>
    </source>
</evidence>
<protein>
    <submittedName>
        <fullName evidence="1">(wild Malaysian banana) hypothetical protein</fullName>
    </submittedName>
</protein>
<dbReference type="EMBL" id="HG996474">
    <property type="protein sequence ID" value="CAG1834251.1"/>
    <property type="molecule type" value="Genomic_DNA"/>
</dbReference>
<sequence>MQGKLFVDEHYSVKTDLDAMEANFWERCISTDNLYIVYYRNVICNNLQDKANVRKQESICWSMHWSSFSKFESSSVYSLCNKSSFSNQFVVSCETDQKSH</sequence>